<reference evidence="5" key="1">
    <citation type="journal article" date="2023" name="Plant J.">
        <title>The genome of the king protea, Protea cynaroides.</title>
        <authorList>
            <person name="Chang J."/>
            <person name="Duong T.A."/>
            <person name="Schoeman C."/>
            <person name="Ma X."/>
            <person name="Roodt D."/>
            <person name="Barker N."/>
            <person name="Li Z."/>
            <person name="Van de Peer Y."/>
            <person name="Mizrachi E."/>
        </authorList>
    </citation>
    <scope>NUCLEOTIDE SEQUENCE</scope>
    <source>
        <tissue evidence="5">Young leaves</tissue>
    </source>
</reference>
<dbReference type="InterPro" id="IPR009072">
    <property type="entry name" value="Histone-fold"/>
</dbReference>
<evidence type="ECO:0000256" key="2">
    <source>
        <dbReference type="ARBA" id="ARBA00006846"/>
    </source>
</evidence>
<dbReference type="GO" id="GO:0003677">
    <property type="term" value="F:DNA binding"/>
    <property type="evidence" value="ECO:0007669"/>
    <property type="project" value="InterPro"/>
</dbReference>
<comment type="caution">
    <text evidence="5">The sequence shown here is derived from an EMBL/GenBank/DDBJ whole genome shotgun (WGS) entry which is preliminary data.</text>
</comment>
<dbReference type="Pfam" id="PF00125">
    <property type="entry name" value="Histone"/>
    <property type="match status" value="1"/>
</dbReference>
<comment type="similarity">
    <text evidence="2">Belongs to the histone H2B family.</text>
</comment>
<dbReference type="PRINTS" id="PR00621">
    <property type="entry name" value="HISTONEH2B"/>
</dbReference>
<feature type="compositionally biased region" description="Basic and acidic residues" evidence="3">
    <location>
        <begin position="117"/>
        <end position="126"/>
    </location>
</feature>
<dbReference type="CDD" id="cd22910">
    <property type="entry name" value="HFD_H2B"/>
    <property type="match status" value="1"/>
</dbReference>
<evidence type="ECO:0000256" key="1">
    <source>
        <dbReference type="ARBA" id="ARBA00002001"/>
    </source>
</evidence>
<dbReference type="InterPro" id="IPR000558">
    <property type="entry name" value="Histone_H2B"/>
</dbReference>
<dbReference type="OrthoDB" id="1166527at2759"/>
<feature type="region of interest" description="Disordered" evidence="3">
    <location>
        <begin position="31"/>
        <end position="136"/>
    </location>
</feature>
<dbReference type="PANTHER" id="PTHR23428">
    <property type="entry name" value="HISTONE H2B"/>
    <property type="match status" value="1"/>
</dbReference>
<dbReference type="InterPro" id="IPR007125">
    <property type="entry name" value="H2A/H2B/H3"/>
</dbReference>
<dbReference type="AlphaFoldDB" id="A0A9Q0KJ49"/>
<dbReference type="GO" id="GO:0005634">
    <property type="term" value="C:nucleus"/>
    <property type="evidence" value="ECO:0007669"/>
    <property type="project" value="UniProtKB-ARBA"/>
</dbReference>
<dbReference type="GO" id="GO:0030527">
    <property type="term" value="F:structural constituent of chromatin"/>
    <property type="evidence" value="ECO:0007669"/>
    <property type="project" value="InterPro"/>
</dbReference>
<dbReference type="Proteomes" id="UP001141806">
    <property type="component" value="Unassembled WGS sequence"/>
</dbReference>
<organism evidence="5 6">
    <name type="scientific">Protea cynaroides</name>
    <dbReference type="NCBI Taxonomy" id="273540"/>
    <lineage>
        <taxon>Eukaryota</taxon>
        <taxon>Viridiplantae</taxon>
        <taxon>Streptophyta</taxon>
        <taxon>Embryophyta</taxon>
        <taxon>Tracheophyta</taxon>
        <taxon>Spermatophyta</taxon>
        <taxon>Magnoliopsida</taxon>
        <taxon>Proteales</taxon>
        <taxon>Proteaceae</taxon>
        <taxon>Protea</taxon>
    </lineage>
</organism>
<sequence>MAPRRAKKEVGKTTTTEEVVSETVEITVVKFGSNGSETGKHADKVPKRIAIQDMAVPVPQEGDQVTTNPNRQKQQGGLPSPRKEDKQVSQSKAGSGGPGHGEKDEKGKGKRKRGRPPKAEVDEGRKSRMRRRGRKEGVGAIGLKRYLYRVLKQVHPELGISSQAMAVLNGFMNDMFERLANEASRLCKYTGNKTLTSREIQAAVRLVLPGELAKHAVAEGTKAVTTYLSKVSKPASRS</sequence>
<gene>
    <name evidence="5" type="ORF">NE237_004687</name>
</gene>
<evidence type="ECO:0000313" key="5">
    <source>
        <dbReference type="EMBL" id="KAJ4971588.1"/>
    </source>
</evidence>
<comment type="function">
    <text evidence="1">Core component of nucleosome. Nucleosomes wrap and compact DNA into chromatin, limiting DNA accessibility to the cellular machineries which require DNA as a template. Histones thereby play a central role in transcription regulation, DNA repair, DNA replication and chromosomal stability. DNA accessibility is regulated via a complex set of post-translational modifications of histones, also called histone code, and nucleosome remodeling.</text>
</comment>
<keyword evidence="6" id="KW-1185">Reference proteome</keyword>
<dbReference type="Gene3D" id="1.10.20.10">
    <property type="entry name" value="Histone, subunit A"/>
    <property type="match status" value="1"/>
</dbReference>
<evidence type="ECO:0000313" key="6">
    <source>
        <dbReference type="Proteomes" id="UP001141806"/>
    </source>
</evidence>
<dbReference type="FunFam" id="1.10.20.10:FF:000043">
    <property type="entry name" value="Histone H2B"/>
    <property type="match status" value="1"/>
</dbReference>
<name>A0A9Q0KJ49_9MAGN</name>
<dbReference type="EMBL" id="JAMYWD010000005">
    <property type="protein sequence ID" value="KAJ4971588.1"/>
    <property type="molecule type" value="Genomic_DNA"/>
</dbReference>
<evidence type="ECO:0000256" key="3">
    <source>
        <dbReference type="SAM" id="MobiDB-lite"/>
    </source>
</evidence>
<feature type="domain" description="Core Histone H2A/H2B/H3" evidence="4">
    <location>
        <begin position="140"/>
        <end position="206"/>
    </location>
</feature>
<proteinExistence type="inferred from homology"/>
<dbReference type="GO" id="GO:0000786">
    <property type="term" value="C:nucleosome"/>
    <property type="evidence" value="ECO:0007669"/>
    <property type="project" value="InterPro"/>
</dbReference>
<dbReference type="GO" id="GO:0046982">
    <property type="term" value="F:protein heterodimerization activity"/>
    <property type="evidence" value="ECO:0007669"/>
    <property type="project" value="InterPro"/>
</dbReference>
<evidence type="ECO:0000259" key="4">
    <source>
        <dbReference type="Pfam" id="PF00125"/>
    </source>
</evidence>
<protein>
    <recommendedName>
        <fullName evidence="4">Core Histone H2A/H2B/H3 domain-containing protein</fullName>
    </recommendedName>
</protein>
<dbReference type="SUPFAM" id="SSF47113">
    <property type="entry name" value="Histone-fold"/>
    <property type="match status" value="1"/>
</dbReference>
<dbReference type="SMART" id="SM00427">
    <property type="entry name" value="H2B"/>
    <property type="match status" value="1"/>
</dbReference>
<feature type="compositionally biased region" description="Polar residues" evidence="3">
    <location>
        <begin position="63"/>
        <end position="77"/>
    </location>
</feature>
<accession>A0A9Q0KJ49</accession>